<dbReference type="InterPro" id="IPR036291">
    <property type="entry name" value="NAD(P)-bd_dom_sf"/>
</dbReference>
<dbReference type="EMBL" id="CAMXCT020001352">
    <property type="protein sequence ID" value="CAL1142662.1"/>
    <property type="molecule type" value="Genomic_DNA"/>
</dbReference>
<evidence type="ECO:0000313" key="6">
    <source>
        <dbReference type="EMBL" id="CAL4776599.1"/>
    </source>
</evidence>
<evidence type="ECO:0000256" key="2">
    <source>
        <dbReference type="SAM" id="MobiDB-lite"/>
    </source>
</evidence>
<feature type="region of interest" description="Disordered" evidence="2">
    <location>
        <begin position="26"/>
        <end position="48"/>
    </location>
</feature>
<dbReference type="InterPro" id="IPR045010">
    <property type="entry name" value="MDR_fam"/>
</dbReference>
<dbReference type="SMART" id="SM00829">
    <property type="entry name" value="PKS_ER"/>
    <property type="match status" value="1"/>
</dbReference>
<reference evidence="5" key="2">
    <citation type="submission" date="2024-04" db="EMBL/GenBank/DDBJ databases">
        <authorList>
            <person name="Chen Y."/>
            <person name="Shah S."/>
            <person name="Dougan E. K."/>
            <person name="Thang M."/>
            <person name="Chan C."/>
        </authorList>
    </citation>
    <scope>NUCLEOTIDE SEQUENCE [LARGE SCALE GENOMIC DNA]</scope>
</reference>
<dbReference type="PANTHER" id="PTHR43205:SF7">
    <property type="entry name" value="PROSTAGLANDIN REDUCTASE 1"/>
    <property type="match status" value="1"/>
</dbReference>
<dbReference type="Pfam" id="PF16884">
    <property type="entry name" value="ADH_N_2"/>
    <property type="match status" value="1"/>
</dbReference>
<feature type="domain" description="Enoyl reductase (ER)" evidence="3">
    <location>
        <begin position="73"/>
        <end position="388"/>
    </location>
</feature>
<dbReference type="InterPro" id="IPR020843">
    <property type="entry name" value="ER"/>
</dbReference>
<dbReference type="InterPro" id="IPR013149">
    <property type="entry name" value="ADH-like_C"/>
</dbReference>
<dbReference type="SUPFAM" id="SSF50129">
    <property type="entry name" value="GroES-like"/>
    <property type="match status" value="1"/>
</dbReference>
<evidence type="ECO:0000259" key="3">
    <source>
        <dbReference type="SMART" id="SM00829"/>
    </source>
</evidence>
<dbReference type="Gene3D" id="3.90.180.10">
    <property type="entry name" value="Medium-chain alcohol dehydrogenases, catalytic domain"/>
    <property type="match status" value="1"/>
</dbReference>
<dbReference type="Gene3D" id="3.40.50.720">
    <property type="entry name" value="NAD(P)-binding Rossmann-like Domain"/>
    <property type="match status" value="1"/>
</dbReference>
<evidence type="ECO:0000313" key="5">
    <source>
        <dbReference type="EMBL" id="CAL1142662.1"/>
    </source>
</evidence>
<dbReference type="PANTHER" id="PTHR43205">
    <property type="entry name" value="PROSTAGLANDIN REDUCTASE"/>
    <property type="match status" value="1"/>
</dbReference>
<evidence type="ECO:0000313" key="4">
    <source>
        <dbReference type="EMBL" id="CAI3989287.1"/>
    </source>
</evidence>
<dbReference type="EMBL" id="CAMXCT010001352">
    <property type="protein sequence ID" value="CAI3989287.1"/>
    <property type="molecule type" value="Genomic_DNA"/>
</dbReference>
<gene>
    <name evidence="4" type="ORF">C1SCF055_LOCUS16373</name>
</gene>
<name>A0A9P1FWY5_9DINO</name>
<dbReference type="InterPro" id="IPR041694">
    <property type="entry name" value="ADH_N_2"/>
</dbReference>
<accession>A0A9P1FWY5</accession>
<dbReference type="InterPro" id="IPR011032">
    <property type="entry name" value="GroES-like_sf"/>
</dbReference>
<dbReference type="SUPFAM" id="SSF51735">
    <property type="entry name" value="NAD(P)-binding Rossmann-fold domains"/>
    <property type="match status" value="1"/>
</dbReference>
<dbReference type="GO" id="GO:0016628">
    <property type="term" value="F:oxidoreductase activity, acting on the CH-CH group of donors, NAD or NADP as acceptor"/>
    <property type="evidence" value="ECO:0007669"/>
    <property type="project" value="InterPro"/>
</dbReference>
<dbReference type="Proteomes" id="UP001152797">
    <property type="component" value="Unassembled WGS sequence"/>
</dbReference>
<keyword evidence="7" id="KW-1185">Reference proteome</keyword>
<reference evidence="4" key="1">
    <citation type="submission" date="2022-10" db="EMBL/GenBank/DDBJ databases">
        <authorList>
            <person name="Chen Y."/>
            <person name="Dougan E. K."/>
            <person name="Chan C."/>
            <person name="Rhodes N."/>
            <person name="Thang M."/>
        </authorList>
    </citation>
    <scope>NUCLEOTIDE SEQUENCE</scope>
</reference>
<comment type="caution">
    <text evidence="4">The sequence shown here is derived from an EMBL/GenBank/DDBJ whole genome shotgun (WGS) entry which is preliminary data.</text>
</comment>
<dbReference type="FunFam" id="3.40.50.720:FF:000121">
    <property type="entry name" value="Prostaglandin reductase 2"/>
    <property type="match status" value="1"/>
</dbReference>
<dbReference type="CDD" id="cd05288">
    <property type="entry name" value="PGDH"/>
    <property type="match status" value="1"/>
</dbReference>
<sequence length="393" mass="42654">MSDAPAVPFYVKAMAAVGRMAKHVTAEPWPAPKRDNRNPAMTGEQDDGSKAVVEAEGIKGGGQRALLASRPTGEIKDSDFKIVEEECPELGPGEVLIKNIYISLDPTHRLWASDQPQYMACVGINNCMRASIVGKVMKSNSRKWKEGTICGGMGGVQEYFVAKEASIYPVIPGVPLPLNLSLFNVVIGLTAWVGVNICEPKAGQTIVVSGAAGAVGSVAAQLAKARGMKVVGLAGSESKCTWLKDELKLDGVINYKTEELDVGLARCCPDGVDAYFDNVGGKTLETMLTKMNRFGRIAYCGHISGYNSESAAVSVNQFQMILMRRLKIQGFICVDHMDEMVKCFAELLDLYVRGKMKVQEDIQETKVSNYVQCVNMLYTGKNSGKLMMKVSEE</sequence>
<protein>
    <submittedName>
        <fullName evidence="6">Enoyl reductase (ER) domain-containing protein</fullName>
    </submittedName>
</protein>
<organism evidence="4">
    <name type="scientific">Cladocopium goreaui</name>
    <dbReference type="NCBI Taxonomy" id="2562237"/>
    <lineage>
        <taxon>Eukaryota</taxon>
        <taxon>Sar</taxon>
        <taxon>Alveolata</taxon>
        <taxon>Dinophyceae</taxon>
        <taxon>Suessiales</taxon>
        <taxon>Symbiodiniaceae</taxon>
        <taxon>Cladocopium</taxon>
    </lineage>
</organism>
<evidence type="ECO:0000256" key="1">
    <source>
        <dbReference type="ARBA" id="ARBA00023002"/>
    </source>
</evidence>
<keyword evidence="1" id="KW-0560">Oxidoreductase</keyword>
<proteinExistence type="predicted"/>
<dbReference type="OrthoDB" id="447735at2759"/>
<dbReference type="Pfam" id="PF00107">
    <property type="entry name" value="ADH_zinc_N"/>
    <property type="match status" value="1"/>
</dbReference>
<dbReference type="EMBL" id="CAMXCT030001352">
    <property type="protein sequence ID" value="CAL4776599.1"/>
    <property type="molecule type" value="Genomic_DNA"/>
</dbReference>
<dbReference type="AlphaFoldDB" id="A0A9P1FWY5"/>
<evidence type="ECO:0000313" key="7">
    <source>
        <dbReference type="Proteomes" id="UP001152797"/>
    </source>
</evidence>